<dbReference type="InterPro" id="IPR023214">
    <property type="entry name" value="HAD_sf"/>
</dbReference>
<protein>
    <submittedName>
        <fullName evidence="4">HAD-IB family hydrolase</fullName>
    </submittedName>
</protein>
<evidence type="ECO:0000256" key="1">
    <source>
        <dbReference type="ARBA" id="ARBA00022723"/>
    </source>
</evidence>
<comment type="caution">
    <text evidence="4">The sequence shown here is derived from an EMBL/GenBank/DDBJ whole genome shotgun (WGS) entry which is preliminary data.</text>
</comment>
<proteinExistence type="predicted"/>
<keyword evidence="1" id="KW-0479">Metal-binding</keyword>
<dbReference type="GO" id="GO:0046872">
    <property type="term" value="F:metal ion binding"/>
    <property type="evidence" value="ECO:0007669"/>
    <property type="project" value="UniProtKB-KW"/>
</dbReference>
<name>A0A7V3E6S4_9BACT</name>
<dbReference type="PANTHER" id="PTHR43344">
    <property type="entry name" value="PHOSPHOSERINE PHOSPHATASE"/>
    <property type="match status" value="1"/>
</dbReference>
<organism evidence="4">
    <name type="scientific">Ignavibacterium album</name>
    <dbReference type="NCBI Taxonomy" id="591197"/>
    <lineage>
        <taxon>Bacteria</taxon>
        <taxon>Pseudomonadati</taxon>
        <taxon>Ignavibacteriota</taxon>
        <taxon>Ignavibacteria</taxon>
        <taxon>Ignavibacteriales</taxon>
        <taxon>Ignavibacteriaceae</taxon>
        <taxon>Ignavibacterium</taxon>
    </lineage>
</organism>
<accession>A0A7V3E6S4</accession>
<dbReference type="GO" id="GO:0016787">
    <property type="term" value="F:hydrolase activity"/>
    <property type="evidence" value="ECO:0007669"/>
    <property type="project" value="UniProtKB-KW"/>
</dbReference>
<evidence type="ECO:0000256" key="3">
    <source>
        <dbReference type="ARBA" id="ARBA00022842"/>
    </source>
</evidence>
<dbReference type="InterPro" id="IPR006385">
    <property type="entry name" value="HAD_hydro_SerB1"/>
</dbReference>
<dbReference type="NCBIfam" id="TIGR01490">
    <property type="entry name" value="HAD-SF-IB-hyp1"/>
    <property type="match status" value="1"/>
</dbReference>
<gene>
    <name evidence="4" type="ORF">ENS31_02935</name>
</gene>
<dbReference type="SUPFAM" id="SSF56784">
    <property type="entry name" value="HAD-like"/>
    <property type="match status" value="1"/>
</dbReference>
<dbReference type="AlphaFoldDB" id="A0A7V3E6S4"/>
<dbReference type="NCBIfam" id="TIGR01488">
    <property type="entry name" value="HAD-SF-IB"/>
    <property type="match status" value="1"/>
</dbReference>
<keyword evidence="3" id="KW-0460">Magnesium</keyword>
<dbReference type="EMBL" id="DSUJ01000008">
    <property type="protein sequence ID" value="HFI90469.1"/>
    <property type="molecule type" value="Genomic_DNA"/>
</dbReference>
<reference evidence="4" key="1">
    <citation type="journal article" date="2020" name="mSystems">
        <title>Genome- and Community-Level Interaction Insights into Carbon Utilization and Element Cycling Functions of Hydrothermarchaeota in Hydrothermal Sediment.</title>
        <authorList>
            <person name="Zhou Z."/>
            <person name="Liu Y."/>
            <person name="Xu W."/>
            <person name="Pan J."/>
            <person name="Luo Z.H."/>
            <person name="Li M."/>
        </authorList>
    </citation>
    <scope>NUCLEOTIDE SEQUENCE [LARGE SCALE GENOMIC DNA]</scope>
    <source>
        <strain evidence="4">SpSt-479</strain>
    </source>
</reference>
<dbReference type="InterPro" id="IPR036412">
    <property type="entry name" value="HAD-like_sf"/>
</dbReference>
<evidence type="ECO:0000313" key="4">
    <source>
        <dbReference type="EMBL" id="HFI90469.1"/>
    </source>
</evidence>
<evidence type="ECO:0000256" key="2">
    <source>
        <dbReference type="ARBA" id="ARBA00022801"/>
    </source>
</evidence>
<dbReference type="InterPro" id="IPR050582">
    <property type="entry name" value="HAD-like_SerB"/>
</dbReference>
<dbReference type="PANTHER" id="PTHR43344:SF13">
    <property type="entry name" value="PHOSPHATASE RV3661-RELATED"/>
    <property type="match status" value="1"/>
</dbReference>
<keyword evidence="2 4" id="KW-0378">Hydrolase</keyword>
<sequence>MELFAFDFDKTITKSDTILPICRFIAEHYNSILTFRIIQINFILFRLRLISSKKFKEKIVLHLLKGKSIDDIENIVSEFITTYFGELLNQKIIDLINKEKNAGNQIIIITSNLELFIYPVKKILSIEEVFGTKIKSSNSIIGEGIEGENCSGIRKAEIVNELKTKYQFEKVIAYGDSRGDFEMLKISDESYLANYIYSSLLNKLRCKLNYFNGKFFTKGIEISFRKFK</sequence>
<dbReference type="Pfam" id="PF12710">
    <property type="entry name" value="HAD"/>
    <property type="match status" value="1"/>
</dbReference>
<dbReference type="Gene3D" id="3.40.50.1000">
    <property type="entry name" value="HAD superfamily/HAD-like"/>
    <property type="match status" value="1"/>
</dbReference>